<reference evidence="2" key="1">
    <citation type="submission" date="2016-10" db="EMBL/GenBank/DDBJ databases">
        <authorList>
            <person name="Varghese N."/>
            <person name="Submissions S."/>
        </authorList>
    </citation>
    <scope>NUCLEOTIDE SEQUENCE [LARGE SCALE GENOMIC DNA]</scope>
    <source>
        <strain evidence="2">CGMCC 1.7738</strain>
    </source>
</reference>
<sequence>MSKVTKLGSLGVFDHVQVLLGDDTELEGRATAIDYVPEERLRLELRPRNSGVRYELSAEHGESRWSPVRVRRCDTEADADALKWESLGNVVSVSVRPDSSASV</sequence>
<accession>A0A1I4FEJ6</accession>
<proteinExistence type="predicted"/>
<dbReference type="EMBL" id="FOTC01000002">
    <property type="protein sequence ID" value="SFL15893.1"/>
    <property type="molecule type" value="Genomic_DNA"/>
</dbReference>
<gene>
    <name evidence="1" type="ORF">SAMN04487950_2789</name>
</gene>
<dbReference type="RefSeq" id="WP_089869997.1">
    <property type="nucleotide sequence ID" value="NZ_FOTC01000002.1"/>
</dbReference>
<keyword evidence="2" id="KW-1185">Reference proteome</keyword>
<evidence type="ECO:0000313" key="1">
    <source>
        <dbReference type="EMBL" id="SFL15893.1"/>
    </source>
</evidence>
<dbReference type="AlphaFoldDB" id="A0A1I4FEJ6"/>
<dbReference type="Proteomes" id="UP000199607">
    <property type="component" value="Unassembled WGS sequence"/>
</dbReference>
<name>A0A1I4FEJ6_9EURY</name>
<evidence type="ECO:0000313" key="2">
    <source>
        <dbReference type="Proteomes" id="UP000199607"/>
    </source>
</evidence>
<dbReference type="STRING" id="553466.SAMN04487950_2789"/>
<protein>
    <submittedName>
        <fullName evidence="1">Uncharacterized protein</fullName>
    </submittedName>
</protein>
<organism evidence="1 2">
    <name type="scientific">Halogranum rubrum</name>
    <dbReference type="NCBI Taxonomy" id="553466"/>
    <lineage>
        <taxon>Archaea</taxon>
        <taxon>Methanobacteriati</taxon>
        <taxon>Methanobacteriota</taxon>
        <taxon>Stenosarchaea group</taxon>
        <taxon>Halobacteria</taxon>
        <taxon>Halobacteriales</taxon>
        <taxon>Haloferacaceae</taxon>
    </lineage>
</organism>